<evidence type="ECO:0000259" key="4">
    <source>
        <dbReference type="Pfam" id="PF01757"/>
    </source>
</evidence>
<dbReference type="InterPro" id="IPR002656">
    <property type="entry name" value="Acyl_transf_3_dom"/>
</dbReference>
<organism evidence="5 6">
    <name type="scientific">Schinkia azotoformans LMG 9581</name>
    <dbReference type="NCBI Taxonomy" id="1131731"/>
    <lineage>
        <taxon>Bacteria</taxon>
        <taxon>Bacillati</taxon>
        <taxon>Bacillota</taxon>
        <taxon>Bacilli</taxon>
        <taxon>Bacillales</taxon>
        <taxon>Bacillaceae</taxon>
        <taxon>Calidifontibacillus/Schinkia group</taxon>
        <taxon>Schinkia</taxon>
    </lineage>
</organism>
<comment type="similarity">
    <text evidence="2">Belongs to the acyltransferase 3 family.</text>
</comment>
<dbReference type="GO" id="GO:0016747">
    <property type="term" value="F:acyltransferase activity, transferring groups other than amino-acyl groups"/>
    <property type="evidence" value="ECO:0007669"/>
    <property type="project" value="InterPro"/>
</dbReference>
<evidence type="ECO:0000256" key="2">
    <source>
        <dbReference type="ARBA" id="ARBA00007400"/>
    </source>
</evidence>
<feature type="transmembrane region" description="Helical" evidence="3">
    <location>
        <begin position="184"/>
        <end position="204"/>
    </location>
</feature>
<keyword evidence="3" id="KW-0472">Membrane</keyword>
<feature type="transmembrane region" description="Helical" evidence="3">
    <location>
        <begin position="12"/>
        <end position="30"/>
    </location>
</feature>
<evidence type="ECO:0000256" key="1">
    <source>
        <dbReference type="ARBA" id="ARBA00004370"/>
    </source>
</evidence>
<feature type="domain" description="Acyltransferase 3" evidence="4">
    <location>
        <begin position="5"/>
        <end position="301"/>
    </location>
</feature>
<feature type="transmembrane region" description="Helical" evidence="3">
    <location>
        <begin position="73"/>
        <end position="90"/>
    </location>
</feature>
<feature type="transmembrane region" description="Helical" evidence="3">
    <location>
        <begin position="136"/>
        <end position="153"/>
    </location>
</feature>
<protein>
    <submittedName>
        <fullName evidence="5">Acetyltransferase</fullName>
    </submittedName>
</protein>
<dbReference type="RefSeq" id="WP_003333291.1">
    <property type="nucleotide sequence ID" value="NZ_AJLR01000152.1"/>
</dbReference>
<sequence length="334" mass="38226">MERNNNFNFMRLIFAFMVVYSHSYGLLTLPEPHFLGRTLGNLAVHCFFVLSGYLITISYLNSKNTIDFFKKRALRLIPAFLIAYFLSRTLSSVFNKFIDNPVPYIFNGTIWTLSWEVLAYVICALIGFAGILTPSILGAFWITSYVYIIINYGSSSPTYQVIVPMLFLFLSGGFIAVNEQKLKLTSSGLISILVLSILAFIPELPKRVINTLYWLYGPEFPQEAINYFLYLMLLPLAIIYLGKYIPLILKAKNDISYGVYIYAWPIQQTIIFLFLRNNVSLHPLLLFALSSIITAITSYFSWRFIEKPALSLKQVKLSNLFSNKDVERSGTHTH</sequence>
<comment type="caution">
    <text evidence="5">The sequence shown here is derived from an EMBL/GenBank/DDBJ whole genome shotgun (WGS) entry which is preliminary data.</text>
</comment>
<feature type="transmembrane region" description="Helical" evidence="3">
    <location>
        <begin position="159"/>
        <end position="177"/>
    </location>
</feature>
<dbReference type="PATRIC" id="fig|1131731.3.peg.4127"/>
<proteinExistence type="inferred from homology"/>
<feature type="transmembrane region" description="Helical" evidence="3">
    <location>
        <begin position="110"/>
        <end position="129"/>
    </location>
</feature>
<comment type="subcellular location">
    <subcellularLocation>
        <location evidence="1">Membrane</location>
    </subcellularLocation>
</comment>
<keyword evidence="3" id="KW-0812">Transmembrane</keyword>
<evidence type="ECO:0000313" key="5">
    <source>
        <dbReference type="EMBL" id="EKN62782.1"/>
    </source>
</evidence>
<feature type="transmembrane region" description="Helical" evidence="3">
    <location>
        <begin position="281"/>
        <end position="302"/>
    </location>
</feature>
<keyword evidence="3" id="KW-1133">Transmembrane helix</keyword>
<feature type="transmembrane region" description="Helical" evidence="3">
    <location>
        <begin position="42"/>
        <end position="61"/>
    </location>
</feature>
<dbReference type="PANTHER" id="PTHR23028">
    <property type="entry name" value="ACETYLTRANSFERASE"/>
    <property type="match status" value="1"/>
</dbReference>
<gene>
    <name evidence="5" type="ORF">BAZO_20233</name>
</gene>
<dbReference type="InterPro" id="IPR050879">
    <property type="entry name" value="Acyltransferase_3"/>
</dbReference>
<dbReference type="Proteomes" id="UP000006315">
    <property type="component" value="Unassembled WGS sequence"/>
</dbReference>
<name>K6CRA0_SCHAZ</name>
<reference evidence="5 6" key="1">
    <citation type="journal article" date="2012" name="Front. Microbiol.">
        <title>Redundancy and modularity in membrane-associated dissimilatory nitrate reduction in Bacillus.</title>
        <authorList>
            <person name="Heylen K."/>
            <person name="Keltjens J."/>
        </authorList>
    </citation>
    <scope>NUCLEOTIDE SEQUENCE [LARGE SCALE GENOMIC DNA]</scope>
    <source>
        <strain evidence="5 6">LMG 9581</strain>
    </source>
</reference>
<evidence type="ECO:0000313" key="6">
    <source>
        <dbReference type="Proteomes" id="UP000006315"/>
    </source>
</evidence>
<feature type="transmembrane region" description="Helical" evidence="3">
    <location>
        <begin position="224"/>
        <end position="245"/>
    </location>
</feature>
<evidence type="ECO:0000256" key="3">
    <source>
        <dbReference type="SAM" id="Phobius"/>
    </source>
</evidence>
<accession>K6CRA0</accession>
<keyword evidence="5" id="KW-0808">Transferase</keyword>
<dbReference type="EMBL" id="AJLR01000152">
    <property type="protein sequence ID" value="EKN62782.1"/>
    <property type="molecule type" value="Genomic_DNA"/>
</dbReference>
<dbReference type="AlphaFoldDB" id="K6CRA0"/>
<feature type="transmembrane region" description="Helical" evidence="3">
    <location>
        <begin position="257"/>
        <end position="275"/>
    </location>
</feature>
<dbReference type="Pfam" id="PF01757">
    <property type="entry name" value="Acyl_transf_3"/>
    <property type="match status" value="1"/>
</dbReference>
<dbReference type="STRING" id="1131731.BAZO_20233"/>
<keyword evidence="6" id="KW-1185">Reference proteome</keyword>